<comment type="catalytic activity">
    <reaction evidence="6">
        <text>a sn-glycero-3-phosphodiester + H2O = an alcohol + sn-glycerol 3-phosphate + H(+)</text>
        <dbReference type="Rhea" id="RHEA:12969"/>
        <dbReference type="ChEBI" id="CHEBI:15377"/>
        <dbReference type="ChEBI" id="CHEBI:15378"/>
        <dbReference type="ChEBI" id="CHEBI:30879"/>
        <dbReference type="ChEBI" id="CHEBI:57597"/>
        <dbReference type="ChEBI" id="CHEBI:83408"/>
        <dbReference type="EC" id="3.1.4.46"/>
    </reaction>
</comment>
<dbReference type="AlphaFoldDB" id="A0A7W8D4H0"/>
<evidence type="ECO:0000313" key="8">
    <source>
        <dbReference type="EMBL" id="MBB5206610.1"/>
    </source>
</evidence>
<reference evidence="8 9" key="1">
    <citation type="submission" date="2020-08" db="EMBL/GenBank/DDBJ databases">
        <title>Genomic Encyclopedia of Type Strains, Phase IV (KMG-IV): sequencing the most valuable type-strain genomes for metagenomic binning, comparative biology and taxonomic classification.</title>
        <authorList>
            <person name="Goeker M."/>
        </authorList>
    </citation>
    <scope>NUCLEOTIDE SEQUENCE [LARGE SCALE GENOMIC DNA]</scope>
    <source>
        <strain evidence="8 9">DSM 24163</strain>
    </source>
</reference>
<protein>
    <recommendedName>
        <fullName evidence="2">glycerophosphodiester phosphodiesterase</fullName>
        <ecNumber evidence="2">3.1.4.46</ecNumber>
    </recommendedName>
</protein>
<proteinExistence type="inferred from homology"/>
<keyword evidence="5 8" id="KW-0378">Hydrolase</keyword>
<gene>
    <name evidence="8" type="ORF">HNQ52_000126</name>
</gene>
<sequence length="305" mass="33949">MTWSTLDGLPPRIIAHRGASGLRPEHTLEAYTLALEQGADVVEPDLVVSRDLQLIVRHDRGLARSTDVAAHPAFAARKRDGDWWAEDFDAAEIAQLRATQPFPQRDHRHDGEFRIPTFAAALLWAETAARQRNAPVLLYPELKSPGLLAARGRDPLPRFLALARQRNPARVQLWLQCFEIEPLRQLREQAELPVFLLLDQGSDWRRALRLHGGDVDGFGAHKSLLADARGDSTGLVEEVHARGLRVHAWTYRDDAVAPGVRSIDAELDLAFSLGVDGVFSDFPSTALRCRQRYASFAQALGNDRG</sequence>
<keyword evidence="9" id="KW-1185">Reference proteome</keyword>
<dbReference type="Gene3D" id="3.20.20.190">
    <property type="entry name" value="Phosphatidylinositol (PI) phosphodiesterase"/>
    <property type="match status" value="1"/>
</dbReference>
<evidence type="ECO:0000256" key="3">
    <source>
        <dbReference type="ARBA" id="ARBA00022729"/>
    </source>
</evidence>
<dbReference type="EMBL" id="JACHHP010000001">
    <property type="protein sequence ID" value="MBB5206610.1"/>
    <property type="molecule type" value="Genomic_DNA"/>
</dbReference>
<organism evidence="8 9">
    <name type="scientific">Chiayiivirga flava</name>
    <dbReference type="NCBI Taxonomy" id="659595"/>
    <lineage>
        <taxon>Bacteria</taxon>
        <taxon>Pseudomonadati</taxon>
        <taxon>Pseudomonadota</taxon>
        <taxon>Gammaproteobacteria</taxon>
        <taxon>Lysobacterales</taxon>
        <taxon>Lysobacteraceae</taxon>
        <taxon>Chiayiivirga</taxon>
    </lineage>
</organism>
<dbReference type="GO" id="GO:0006629">
    <property type="term" value="P:lipid metabolic process"/>
    <property type="evidence" value="ECO:0007669"/>
    <property type="project" value="InterPro"/>
</dbReference>
<dbReference type="InterPro" id="IPR017946">
    <property type="entry name" value="PLC-like_Pdiesterase_TIM-brl"/>
</dbReference>
<keyword evidence="3" id="KW-0732">Signal</keyword>
<evidence type="ECO:0000256" key="2">
    <source>
        <dbReference type="ARBA" id="ARBA00012247"/>
    </source>
</evidence>
<comment type="caution">
    <text evidence="8">The sequence shown here is derived from an EMBL/GenBank/DDBJ whole genome shotgun (WGS) entry which is preliminary data.</text>
</comment>
<accession>A0A7W8D4H0</accession>
<dbReference type="Pfam" id="PF03009">
    <property type="entry name" value="GDPD"/>
    <property type="match status" value="1"/>
</dbReference>
<feature type="domain" description="GP-PDE" evidence="7">
    <location>
        <begin position="11"/>
        <end position="290"/>
    </location>
</feature>
<evidence type="ECO:0000313" key="9">
    <source>
        <dbReference type="Proteomes" id="UP000521199"/>
    </source>
</evidence>
<dbReference type="InterPro" id="IPR030395">
    <property type="entry name" value="GP_PDE_dom"/>
</dbReference>
<evidence type="ECO:0000256" key="5">
    <source>
        <dbReference type="ARBA" id="ARBA00022801"/>
    </source>
</evidence>
<dbReference type="EC" id="3.1.4.46" evidence="2"/>
<comment type="similarity">
    <text evidence="1">Belongs to the glycerophosphoryl diester phosphodiesterase family.</text>
</comment>
<dbReference type="PANTHER" id="PTHR43620">
    <property type="entry name" value="GLYCEROPHOSPHORYL DIESTER PHOSPHODIESTERASE"/>
    <property type="match status" value="1"/>
</dbReference>
<keyword evidence="4" id="KW-0319">Glycerol metabolism</keyword>
<dbReference type="Proteomes" id="UP000521199">
    <property type="component" value="Unassembled WGS sequence"/>
</dbReference>
<evidence type="ECO:0000256" key="4">
    <source>
        <dbReference type="ARBA" id="ARBA00022798"/>
    </source>
</evidence>
<dbReference type="PROSITE" id="PS51704">
    <property type="entry name" value="GP_PDE"/>
    <property type="match status" value="1"/>
</dbReference>
<dbReference type="GO" id="GO:0008889">
    <property type="term" value="F:glycerophosphodiester phosphodiesterase activity"/>
    <property type="evidence" value="ECO:0007669"/>
    <property type="project" value="UniProtKB-EC"/>
</dbReference>
<name>A0A7W8D4H0_9GAMM</name>
<dbReference type="RefSeq" id="WP_183958750.1">
    <property type="nucleotide sequence ID" value="NZ_JACHHP010000001.1"/>
</dbReference>
<dbReference type="PANTHER" id="PTHR43620:SF7">
    <property type="entry name" value="GLYCEROPHOSPHODIESTER PHOSPHODIESTERASE GDPD5-RELATED"/>
    <property type="match status" value="1"/>
</dbReference>
<dbReference type="GO" id="GO:0006071">
    <property type="term" value="P:glycerol metabolic process"/>
    <property type="evidence" value="ECO:0007669"/>
    <property type="project" value="UniProtKB-KW"/>
</dbReference>
<dbReference type="SUPFAM" id="SSF51695">
    <property type="entry name" value="PLC-like phosphodiesterases"/>
    <property type="match status" value="1"/>
</dbReference>
<dbReference type="GO" id="GO:0042597">
    <property type="term" value="C:periplasmic space"/>
    <property type="evidence" value="ECO:0007669"/>
    <property type="project" value="TreeGrafter"/>
</dbReference>
<evidence type="ECO:0000259" key="7">
    <source>
        <dbReference type="PROSITE" id="PS51704"/>
    </source>
</evidence>
<evidence type="ECO:0000256" key="1">
    <source>
        <dbReference type="ARBA" id="ARBA00007277"/>
    </source>
</evidence>
<evidence type="ECO:0000256" key="6">
    <source>
        <dbReference type="ARBA" id="ARBA00047512"/>
    </source>
</evidence>